<keyword evidence="1" id="KW-1133">Transmembrane helix</keyword>
<reference evidence="2 3" key="1">
    <citation type="submission" date="2019-02" db="EMBL/GenBank/DDBJ databases">
        <title>Prokaryotic population dynamics and viral predation in marine succession experiment using metagenomics: the confinement effect.</title>
        <authorList>
            <person name="Haro-Moreno J.M."/>
            <person name="Rodriguez-Valera F."/>
            <person name="Lopez-Perez M."/>
        </authorList>
    </citation>
    <scope>NUCLEOTIDE SEQUENCE [LARGE SCALE GENOMIC DNA]</scope>
    <source>
        <strain evidence="2">MED-G170</strain>
    </source>
</reference>
<dbReference type="AlphaFoldDB" id="A0A520MH27"/>
<proteinExistence type="predicted"/>
<keyword evidence="1" id="KW-0812">Transmembrane</keyword>
<organism evidence="2 3">
    <name type="scientific">SAR92 clade bacterium</name>
    <dbReference type="NCBI Taxonomy" id="2315479"/>
    <lineage>
        <taxon>Bacteria</taxon>
        <taxon>Pseudomonadati</taxon>
        <taxon>Pseudomonadota</taxon>
        <taxon>Gammaproteobacteria</taxon>
        <taxon>Cellvibrionales</taxon>
        <taxon>Porticoccaceae</taxon>
        <taxon>SAR92 clade</taxon>
    </lineage>
</organism>
<feature type="transmembrane region" description="Helical" evidence="1">
    <location>
        <begin position="73"/>
        <end position="93"/>
    </location>
</feature>
<feature type="transmembrane region" description="Helical" evidence="1">
    <location>
        <begin position="42"/>
        <end position="66"/>
    </location>
</feature>
<evidence type="ECO:0000256" key="1">
    <source>
        <dbReference type="SAM" id="Phobius"/>
    </source>
</evidence>
<keyword evidence="1" id="KW-0472">Membrane</keyword>
<gene>
    <name evidence="2" type="ORF">EVB03_04295</name>
</gene>
<dbReference type="EMBL" id="SHBP01000004">
    <property type="protein sequence ID" value="RZO20487.1"/>
    <property type="molecule type" value="Genomic_DNA"/>
</dbReference>
<comment type="caution">
    <text evidence="2">The sequence shown here is derived from an EMBL/GenBank/DDBJ whole genome shotgun (WGS) entry which is preliminary data.</text>
</comment>
<protein>
    <submittedName>
        <fullName evidence="2">DUF1499 domain-containing protein</fullName>
    </submittedName>
</protein>
<feature type="transmembrane region" description="Helical" evidence="1">
    <location>
        <begin position="17"/>
        <end position="36"/>
    </location>
</feature>
<dbReference type="Proteomes" id="UP000315889">
    <property type="component" value="Unassembled WGS sequence"/>
</dbReference>
<name>A0A520MH27_9GAMM</name>
<evidence type="ECO:0000313" key="2">
    <source>
        <dbReference type="EMBL" id="RZO20487.1"/>
    </source>
</evidence>
<evidence type="ECO:0000313" key="3">
    <source>
        <dbReference type="Proteomes" id="UP000315889"/>
    </source>
</evidence>
<dbReference type="Pfam" id="PF07386">
    <property type="entry name" value="DUF1499"/>
    <property type="match status" value="1"/>
</dbReference>
<dbReference type="InterPro" id="IPR010865">
    <property type="entry name" value="DUF1499"/>
</dbReference>
<sequence length="257" mass="28753">MGAELMLTKATKVFDRLAVLTIGGYCLSFIAAKFIFNPGGFPLAYVVIFFHLLGLILIILGIPLVLIHFRKSAHLKLDIILALIIFCIPIIWFDKQYGWLNINFIAANDYSTDVGSIPQFSRSKHDRLHFKEVHPLWRFLNVPDKVLKAPGIDSIVLDIEPKMTSRLVKRALVMLGWPRTNTGANGLTIEASANIVAEKQVTDLVIRILPKGEGGSLIDVRSSSRAQRRDLGSNMVIIRKFIDHLDLEIAKSKKALN</sequence>
<accession>A0A520MH27</accession>